<keyword evidence="3" id="KW-1185">Reference proteome</keyword>
<evidence type="ECO:0000313" key="3">
    <source>
        <dbReference type="Proteomes" id="UP001307849"/>
    </source>
</evidence>
<gene>
    <name evidence="2" type="ORF">TWF506_007191</name>
</gene>
<feature type="region of interest" description="Disordered" evidence="1">
    <location>
        <begin position="12"/>
        <end position="39"/>
    </location>
</feature>
<proteinExistence type="predicted"/>
<feature type="compositionally biased region" description="Low complexity" evidence="1">
    <location>
        <begin position="26"/>
        <end position="39"/>
    </location>
</feature>
<comment type="caution">
    <text evidence="2">The sequence shown here is derived from an EMBL/GenBank/DDBJ whole genome shotgun (WGS) entry which is preliminary data.</text>
</comment>
<dbReference type="AlphaFoldDB" id="A0AAN8RN23"/>
<organism evidence="2 3">
    <name type="scientific">Arthrobotrys conoides</name>
    <dbReference type="NCBI Taxonomy" id="74498"/>
    <lineage>
        <taxon>Eukaryota</taxon>
        <taxon>Fungi</taxon>
        <taxon>Dikarya</taxon>
        <taxon>Ascomycota</taxon>
        <taxon>Pezizomycotina</taxon>
        <taxon>Orbiliomycetes</taxon>
        <taxon>Orbiliales</taxon>
        <taxon>Orbiliaceae</taxon>
        <taxon>Arthrobotrys</taxon>
    </lineage>
</organism>
<evidence type="ECO:0000256" key="1">
    <source>
        <dbReference type="SAM" id="MobiDB-lite"/>
    </source>
</evidence>
<sequence>MQILELPIGESPELSLPSHVSGSQWDTSPSDTSSPTGSVSHISLHEQITIEYTSILKISTQPPIETPTDTLRTALLQILRQITSPQPVSITVNLTETLRSALILRCYFHISQGLADYPLEEISTLPPFPPDETSVNSTSALESWGSWTPVPQVSPSFCDPFLLLLSPATGMLDPKRYCSYLAPVIDDTGKALDAFVHEVYAHGRLYDDCGKRYYCLYDNCVYNMGPVAVSKEGFEKHLGCYHGIRGDYTCILWVELGSYGYL</sequence>
<accession>A0AAN8RN23</accession>
<protein>
    <submittedName>
        <fullName evidence="2">Uncharacterized protein</fullName>
    </submittedName>
</protein>
<reference evidence="2 3" key="1">
    <citation type="submission" date="2019-10" db="EMBL/GenBank/DDBJ databases">
        <authorList>
            <person name="Palmer J.M."/>
        </authorList>
    </citation>
    <scope>NUCLEOTIDE SEQUENCE [LARGE SCALE GENOMIC DNA]</scope>
    <source>
        <strain evidence="2 3">TWF506</strain>
    </source>
</reference>
<evidence type="ECO:0000313" key="2">
    <source>
        <dbReference type="EMBL" id="KAK6514829.1"/>
    </source>
</evidence>
<dbReference type="EMBL" id="JAVHJM010000004">
    <property type="protein sequence ID" value="KAK6514829.1"/>
    <property type="molecule type" value="Genomic_DNA"/>
</dbReference>
<dbReference type="Proteomes" id="UP001307849">
    <property type="component" value="Unassembled WGS sequence"/>
</dbReference>
<name>A0AAN8RN23_9PEZI</name>